<comment type="caution">
    <text evidence="2">The sequence shown here is derived from an EMBL/GenBank/DDBJ whole genome shotgun (WGS) entry which is preliminary data.</text>
</comment>
<feature type="non-terminal residue" evidence="2">
    <location>
        <position position="31"/>
    </location>
</feature>
<evidence type="ECO:0000256" key="1">
    <source>
        <dbReference type="SAM" id="SignalP"/>
    </source>
</evidence>
<dbReference type="AlphaFoldDB" id="A0A7G2K1Y2"/>
<dbReference type="EMBL" id="ABFC01000399">
    <property type="protein sequence ID" value="EFA28999.1"/>
    <property type="molecule type" value="Genomic_DNA"/>
</dbReference>
<name>A0A7G2K1Y2_HAEIF</name>
<reference evidence="2" key="1">
    <citation type="journal article" date="2010" name="Genomics">
        <title>Tracing phylogenomic events leading to diversity of Haemophilus influenzae and the emergence of Brazilian Purpuric Fever (BPF)-associated clones.</title>
        <authorList>
            <person name="Papazisi L."/>
            <person name="Ratnayake S."/>
            <person name="Remortel B.G."/>
            <person name="Bock G.R."/>
            <person name="Liang W."/>
            <person name="Saeed A.I."/>
            <person name="Liu J."/>
            <person name="Fleischmann R.D."/>
            <person name="Kilian M."/>
            <person name="Peterson S.N."/>
        </authorList>
    </citation>
    <scope>NUCLEOTIDE SEQUENCE [LARGE SCALE GENOMIC DNA]</scope>
    <source>
        <strain evidence="2">HK1212</strain>
    </source>
</reference>
<organism evidence="2">
    <name type="scientific">Haemophilus influenzae HK1212</name>
    <dbReference type="NCBI Taxonomy" id="456482"/>
    <lineage>
        <taxon>Bacteria</taxon>
        <taxon>Pseudomonadati</taxon>
        <taxon>Pseudomonadota</taxon>
        <taxon>Gammaproteobacteria</taxon>
        <taxon>Pasteurellales</taxon>
        <taxon>Pasteurellaceae</taxon>
        <taxon>Haemophilus</taxon>
    </lineage>
</organism>
<feature type="signal peptide" evidence="1">
    <location>
        <begin position="1"/>
        <end position="27"/>
    </location>
</feature>
<proteinExistence type="predicted"/>
<sequence length="31" mass="3134">MIQMKKQLLSVALVAVFSGALATNANAATNG</sequence>
<evidence type="ECO:0000313" key="2">
    <source>
        <dbReference type="EMBL" id="EFA28999.1"/>
    </source>
</evidence>
<feature type="chain" id="PRO_5028837704" evidence="1">
    <location>
        <begin position="28"/>
        <end position="31"/>
    </location>
</feature>
<protein>
    <submittedName>
        <fullName evidence="2">Uncharacterized protein</fullName>
    </submittedName>
</protein>
<keyword evidence="1" id="KW-0732">Signal</keyword>
<accession>A0A7G2K1Y2</accession>
<gene>
    <name evidence="2" type="ORF">HAINFHK1212_1180</name>
</gene>